<accession>A0A9Q3CHE7</accession>
<gene>
    <name evidence="2" type="ORF">O181_023457</name>
</gene>
<sequence>MSYKLTELADSSPSGPPPSVLCGSGILSWLASPWLMASSGHFDPGQTYDGYKAVEVLDPACTKCLAKQRDCFEHFNPKFSKYHFCFVGKKPCFCPGPMASNIRIYLWSKKAGPFEKELPISDGPTPDGTSGYSDSVPISRINTEGVVKGIRRIANCPLDMDAEGSDELDGEEVEVVNNPGSHQSRTSPSQPPAKRLQSYLIPSKPRNFQTTLATIPTCLPPALPISFHTRPAMNPEVIPFSIQQSRASPLVTSQQLQHEASSGRRI</sequence>
<reference evidence="2" key="1">
    <citation type="submission" date="2021-03" db="EMBL/GenBank/DDBJ databases">
        <title>Draft genome sequence of rust myrtle Austropuccinia psidii MF-1, a brazilian biotype.</title>
        <authorList>
            <person name="Quecine M.C."/>
            <person name="Pachon D.M.R."/>
            <person name="Bonatelli M.L."/>
            <person name="Correr F.H."/>
            <person name="Franceschini L.M."/>
            <person name="Leite T.F."/>
            <person name="Margarido G.R.A."/>
            <person name="Almeida C.A."/>
            <person name="Ferrarezi J.A."/>
            <person name="Labate C.A."/>
        </authorList>
    </citation>
    <scope>NUCLEOTIDE SEQUENCE</scope>
    <source>
        <strain evidence="2">MF-1</strain>
    </source>
</reference>
<evidence type="ECO:0000313" key="2">
    <source>
        <dbReference type="EMBL" id="MBW0483742.1"/>
    </source>
</evidence>
<dbReference type="EMBL" id="AVOT02007363">
    <property type="protein sequence ID" value="MBW0483742.1"/>
    <property type="molecule type" value="Genomic_DNA"/>
</dbReference>
<evidence type="ECO:0000256" key="1">
    <source>
        <dbReference type="SAM" id="MobiDB-lite"/>
    </source>
</evidence>
<proteinExistence type="predicted"/>
<dbReference type="Proteomes" id="UP000765509">
    <property type="component" value="Unassembled WGS sequence"/>
</dbReference>
<organism evidence="2 3">
    <name type="scientific">Austropuccinia psidii MF-1</name>
    <dbReference type="NCBI Taxonomy" id="1389203"/>
    <lineage>
        <taxon>Eukaryota</taxon>
        <taxon>Fungi</taxon>
        <taxon>Dikarya</taxon>
        <taxon>Basidiomycota</taxon>
        <taxon>Pucciniomycotina</taxon>
        <taxon>Pucciniomycetes</taxon>
        <taxon>Pucciniales</taxon>
        <taxon>Sphaerophragmiaceae</taxon>
        <taxon>Austropuccinia</taxon>
    </lineage>
</organism>
<comment type="caution">
    <text evidence="2">The sequence shown here is derived from an EMBL/GenBank/DDBJ whole genome shotgun (WGS) entry which is preliminary data.</text>
</comment>
<evidence type="ECO:0000313" key="3">
    <source>
        <dbReference type="Proteomes" id="UP000765509"/>
    </source>
</evidence>
<protein>
    <submittedName>
        <fullName evidence="2">Uncharacterized protein</fullName>
    </submittedName>
</protein>
<keyword evidence="3" id="KW-1185">Reference proteome</keyword>
<dbReference type="AlphaFoldDB" id="A0A9Q3CHE7"/>
<feature type="region of interest" description="Disordered" evidence="1">
    <location>
        <begin position="117"/>
        <end position="137"/>
    </location>
</feature>
<name>A0A9Q3CHE7_9BASI</name>